<sequence>MLEVWEQGLVEKVFYKNISVSDEEKEIFRELISKDVKCFIQIVPDAKKIDVGTLL</sequence>
<gene>
    <name evidence="1" type="ORF">NCTC13307_00544</name>
</gene>
<protein>
    <submittedName>
        <fullName evidence="1">PTS system transporter subunit IIB</fullName>
    </submittedName>
</protein>
<dbReference type="Gene3D" id="3.40.35.10">
    <property type="entry name" value="Phosphotransferase system, sorbose subfamily IIB component"/>
    <property type="match status" value="1"/>
</dbReference>
<dbReference type="AlphaFoldDB" id="A0A381I646"/>
<dbReference type="GO" id="GO:0005737">
    <property type="term" value="C:cytoplasm"/>
    <property type="evidence" value="ECO:0007669"/>
    <property type="project" value="InterPro"/>
</dbReference>
<reference evidence="1" key="1">
    <citation type="submission" date="2018-06" db="EMBL/GenBank/DDBJ databases">
        <authorList>
            <consortium name="Pathogen Informatics"/>
            <person name="Doyle S."/>
        </authorList>
    </citation>
    <scope>NUCLEOTIDE SEQUENCE</scope>
    <source>
        <strain evidence="1">NCTC13307</strain>
    </source>
</reference>
<proteinExistence type="predicted"/>
<evidence type="ECO:0000313" key="1">
    <source>
        <dbReference type="EMBL" id="SUY21175.1"/>
    </source>
</evidence>
<dbReference type="InterPro" id="IPR036667">
    <property type="entry name" value="PTS_IIB_sorbose-sp_sf"/>
</dbReference>
<dbReference type="SUPFAM" id="SSF52728">
    <property type="entry name" value="PTS IIb component"/>
    <property type="match status" value="1"/>
</dbReference>
<dbReference type="GO" id="GO:0008982">
    <property type="term" value="F:protein-N(PI)-phosphohistidine-sugar phosphotransferase activity"/>
    <property type="evidence" value="ECO:0007669"/>
    <property type="project" value="InterPro"/>
</dbReference>
<name>A0A381I646_CLODI</name>
<dbReference type="EMBL" id="UFWD01000001">
    <property type="protein sequence ID" value="SUY21175.1"/>
    <property type="molecule type" value="Genomic_DNA"/>
</dbReference>
<dbReference type="GO" id="GO:0009401">
    <property type="term" value="P:phosphoenolpyruvate-dependent sugar phosphotransferase system"/>
    <property type="evidence" value="ECO:0007669"/>
    <property type="project" value="InterPro"/>
</dbReference>
<organism evidence="1">
    <name type="scientific">Clostridioides difficile</name>
    <name type="common">Peptoclostridium difficile</name>
    <dbReference type="NCBI Taxonomy" id="1496"/>
    <lineage>
        <taxon>Bacteria</taxon>
        <taxon>Bacillati</taxon>
        <taxon>Bacillota</taxon>
        <taxon>Clostridia</taxon>
        <taxon>Peptostreptococcales</taxon>
        <taxon>Peptostreptococcaceae</taxon>
        <taxon>Clostridioides</taxon>
    </lineage>
</organism>
<accession>A0A381I646</accession>